<feature type="binding site" evidence="15">
    <location>
        <position position="179"/>
    </location>
    <ligand>
        <name>substrate</name>
    </ligand>
</feature>
<organism evidence="18">
    <name type="scientific">Chlorobium phaeobacteroides (strain BS1)</name>
    <dbReference type="NCBI Taxonomy" id="331678"/>
    <lineage>
        <taxon>Bacteria</taxon>
        <taxon>Pseudomonadati</taxon>
        <taxon>Chlorobiota</taxon>
        <taxon>Chlorobiia</taxon>
        <taxon>Chlorobiales</taxon>
        <taxon>Chlorobiaceae</taxon>
        <taxon>Chlorobium/Pelodictyon group</taxon>
        <taxon>Chlorobium</taxon>
    </lineage>
</organism>
<accession>B3EKB6</accession>
<feature type="binding site" evidence="15">
    <location>
        <position position="165"/>
    </location>
    <ligand>
        <name>NADP(+)</name>
        <dbReference type="ChEBI" id="CHEBI:58349"/>
    </ligand>
</feature>
<dbReference type="eggNOG" id="COG1985">
    <property type="taxonomic scope" value="Bacteria"/>
</dbReference>
<feature type="binding site" evidence="15">
    <location>
        <position position="207"/>
    </location>
    <ligand>
        <name>NADP(+)</name>
        <dbReference type="ChEBI" id="CHEBI:58349"/>
    </ligand>
</feature>
<dbReference type="EMBL" id="CP001101">
    <property type="protein sequence ID" value="ACE04543.1"/>
    <property type="molecule type" value="Genomic_DNA"/>
</dbReference>
<dbReference type="eggNOG" id="COG0117">
    <property type="taxonomic scope" value="Bacteria"/>
</dbReference>
<feature type="binding site" evidence="15">
    <location>
        <position position="195"/>
    </location>
    <ligand>
        <name>NADP(+)</name>
        <dbReference type="ChEBI" id="CHEBI:58349"/>
    </ligand>
</feature>
<dbReference type="InterPro" id="IPR050765">
    <property type="entry name" value="Riboflavin_Biosynth_HTPR"/>
</dbReference>
<dbReference type="PROSITE" id="PS00903">
    <property type="entry name" value="CYT_DCMP_DEAMINASES_1"/>
    <property type="match status" value="1"/>
</dbReference>
<dbReference type="HOGENOM" id="CLU_036590_1_2_10"/>
<evidence type="ECO:0000256" key="3">
    <source>
        <dbReference type="ARBA" id="ARBA00004910"/>
    </source>
</evidence>
<evidence type="ECO:0000256" key="2">
    <source>
        <dbReference type="ARBA" id="ARBA00004882"/>
    </source>
</evidence>
<keyword evidence="10 13" id="KW-0521">NADP</keyword>
<keyword evidence="8 13" id="KW-0378">Hydrolase</keyword>
<dbReference type="PROSITE" id="PS51747">
    <property type="entry name" value="CYT_DCMP_DEAMINASES_2"/>
    <property type="match status" value="1"/>
</dbReference>
<evidence type="ECO:0000313" key="18">
    <source>
        <dbReference type="EMBL" id="ACE04543.1"/>
    </source>
</evidence>
<keyword evidence="11 13" id="KW-0560">Oxidoreductase</keyword>
<dbReference type="InterPro" id="IPR004794">
    <property type="entry name" value="Eubact_RibD"/>
</dbReference>
<feature type="binding site" evidence="15">
    <location>
        <position position="303"/>
    </location>
    <ligand>
        <name>substrate</name>
    </ligand>
</feature>
<protein>
    <recommendedName>
        <fullName evidence="13">Riboflavin biosynthesis protein RibD</fullName>
    </recommendedName>
    <domain>
        <recommendedName>
            <fullName evidence="13">Diaminohydroxyphosphoribosylaminopyrimidine deaminase</fullName>
            <shortName evidence="13">DRAP deaminase</shortName>
            <ecNumber evidence="13">3.5.4.26</ecNumber>
        </recommendedName>
        <alternativeName>
            <fullName evidence="13">Riboflavin-specific deaminase</fullName>
        </alternativeName>
    </domain>
    <domain>
        <recommendedName>
            <fullName evidence="13">5-amino-6-(5-phosphoribosylamino)uracil reductase</fullName>
            <ecNumber evidence="13">1.1.1.193</ecNumber>
        </recommendedName>
        <alternativeName>
            <fullName evidence="13">HTP reductase</fullName>
        </alternativeName>
    </domain>
</protein>
<sequence length="371" mass="40614">MTVEDTNEFRQHERYMSRCLELAGKGAGYVSPNPMVGSLLVLDGQIIGEGYHERYGGPHAEVNAIASVKDSEQLRESTLYVNLEPCSHHGKTPPCSDLIIQKNIPRVVVACRDPHRMVAGRGIQKLLDAGVEVIEGVLEERSLKLNEAFMKSHVKNIPFVSLKLGQTLDGKIATVNGLSKWITGQPARDHVHFLRSRYDAVMTGSGTIVADDPLLTVRHLPGRNPLRVVLDRRLQLPETMNVYNGEAATIVFTSDAGETTGRRERLQDKGVEVVSVTERNGRLDLDEVLHVLHANGVLSVFVEAGSRLSGSLLQSGLVDKIYLYVAPKIFGGDGLDSFAPLGVDSPQGAISLRFESPVFFGNDLLLESYVL</sequence>
<dbReference type="InterPro" id="IPR024072">
    <property type="entry name" value="DHFR-like_dom_sf"/>
</dbReference>
<comment type="similarity">
    <text evidence="4 13">In the N-terminal section; belongs to the cytidine and deoxycytidylate deaminase family.</text>
</comment>
<name>B3EKB6_CHLPB</name>
<dbReference type="InterPro" id="IPR016193">
    <property type="entry name" value="Cytidine_deaminase-like"/>
</dbReference>
<comment type="catalytic activity">
    <reaction evidence="13">
        <text>2,5-diamino-6-hydroxy-4-(5-phosphoribosylamino)-pyrimidine + H2O + H(+) = 5-amino-6-(5-phospho-D-ribosylamino)uracil + NH4(+)</text>
        <dbReference type="Rhea" id="RHEA:21868"/>
        <dbReference type="ChEBI" id="CHEBI:15377"/>
        <dbReference type="ChEBI" id="CHEBI:15378"/>
        <dbReference type="ChEBI" id="CHEBI:28938"/>
        <dbReference type="ChEBI" id="CHEBI:58453"/>
        <dbReference type="ChEBI" id="CHEBI:58614"/>
        <dbReference type="EC" id="3.5.4.26"/>
    </reaction>
</comment>
<dbReference type="Pfam" id="PF00383">
    <property type="entry name" value="dCMP_cyt_deam_1"/>
    <property type="match status" value="1"/>
</dbReference>
<dbReference type="EC" id="1.1.1.193" evidence="13"/>
<dbReference type="Pfam" id="PF01872">
    <property type="entry name" value="RibD_C"/>
    <property type="match status" value="1"/>
</dbReference>
<feature type="binding site" evidence="16">
    <location>
        <position position="59"/>
    </location>
    <ligand>
        <name>Zn(2+)</name>
        <dbReference type="ChEBI" id="CHEBI:29105"/>
        <note>catalytic</note>
    </ligand>
</feature>
<comment type="pathway">
    <text evidence="3 13">Cofactor biosynthesis; riboflavin biosynthesis; 5-amino-6-(D-ribitylamino)uracil from GTP: step 3/4.</text>
</comment>
<evidence type="ECO:0000256" key="15">
    <source>
        <dbReference type="PIRSR" id="PIRSR006769-2"/>
    </source>
</evidence>
<dbReference type="SUPFAM" id="SSF53927">
    <property type="entry name" value="Cytidine deaminase-like"/>
    <property type="match status" value="1"/>
</dbReference>
<dbReference type="NCBIfam" id="TIGR00227">
    <property type="entry name" value="ribD_Cterm"/>
    <property type="match status" value="1"/>
</dbReference>
<evidence type="ECO:0000256" key="16">
    <source>
        <dbReference type="PIRSR" id="PIRSR006769-3"/>
    </source>
</evidence>
<dbReference type="CDD" id="cd01284">
    <property type="entry name" value="Riboflavin_deaminase-reductase"/>
    <property type="match status" value="1"/>
</dbReference>
<dbReference type="InterPro" id="IPR002734">
    <property type="entry name" value="RibDG_C"/>
</dbReference>
<dbReference type="GO" id="GO:0008703">
    <property type="term" value="F:5-amino-6-(5-phosphoribosylamino)uracil reductase activity"/>
    <property type="evidence" value="ECO:0007669"/>
    <property type="project" value="UniProtKB-EC"/>
</dbReference>
<dbReference type="InterPro" id="IPR011549">
    <property type="entry name" value="RibD_C"/>
</dbReference>
<dbReference type="STRING" id="331678.Cphamn1_1623"/>
<comment type="function">
    <text evidence="1 13">Converts 2,5-diamino-6-(ribosylamino)-4(3h)-pyrimidinone 5'-phosphate into 5-amino-6-(ribosylamino)-2,4(1h,3h)-pyrimidinedione 5'-phosphate.</text>
</comment>
<keyword evidence="12" id="KW-0511">Multifunctional enzyme</keyword>
<dbReference type="UniPathway" id="UPA00275">
    <property type="reaction ID" value="UER00401"/>
</dbReference>
<dbReference type="PANTHER" id="PTHR38011">
    <property type="entry name" value="DIHYDROFOLATE REDUCTASE FAMILY PROTEIN (AFU_ORTHOLOGUE AFUA_8G06820)"/>
    <property type="match status" value="1"/>
</dbReference>
<feature type="active site" description="Proton donor" evidence="14">
    <location>
        <position position="61"/>
    </location>
</feature>
<evidence type="ECO:0000256" key="7">
    <source>
        <dbReference type="ARBA" id="ARBA00022723"/>
    </source>
</evidence>
<feature type="domain" description="CMP/dCMP-type deaminase" evidence="17">
    <location>
        <begin position="10"/>
        <end position="134"/>
    </location>
</feature>
<dbReference type="SUPFAM" id="SSF53597">
    <property type="entry name" value="Dihydrofolate reductase-like"/>
    <property type="match status" value="1"/>
</dbReference>
<dbReference type="GO" id="GO:0008835">
    <property type="term" value="F:diaminohydroxyphosphoribosylaminopyrimidine deaminase activity"/>
    <property type="evidence" value="ECO:0007669"/>
    <property type="project" value="UniProtKB-EC"/>
</dbReference>
<dbReference type="PIRSF" id="PIRSF006769">
    <property type="entry name" value="RibD"/>
    <property type="match status" value="1"/>
</dbReference>
<feature type="binding site" evidence="15">
    <location>
        <position position="215"/>
    </location>
    <ligand>
        <name>substrate</name>
    </ligand>
</feature>
<feature type="binding site" evidence="15">
    <location>
        <position position="218"/>
    </location>
    <ligand>
        <name>substrate</name>
    </ligand>
</feature>
<feature type="binding site" evidence="15">
    <location>
        <position position="181"/>
    </location>
    <ligand>
        <name>NADP(+)</name>
        <dbReference type="ChEBI" id="CHEBI:58349"/>
    </ligand>
</feature>
<dbReference type="PANTHER" id="PTHR38011:SF7">
    <property type="entry name" value="2,5-DIAMINO-6-RIBOSYLAMINO-4(3H)-PYRIMIDINONE 5'-PHOSPHATE REDUCTASE"/>
    <property type="match status" value="1"/>
</dbReference>
<dbReference type="KEGG" id="cpb:Cphamn1_1623"/>
<comment type="cofactor">
    <cofactor evidence="13 16">
        <name>Zn(2+)</name>
        <dbReference type="ChEBI" id="CHEBI:29105"/>
    </cofactor>
    <text evidence="13 16">Binds 1 zinc ion.</text>
</comment>
<evidence type="ECO:0000256" key="8">
    <source>
        <dbReference type="ARBA" id="ARBA00022801"/>
    </source>
</evidence>
<dbReference type="Gene3D" id="3.40.140.10">
    <property type="entry name" value="Cytidine Deaminase, domain 2"/>
    <property type="match status" value="1"/>
</dbReference>
<evidence type="ECO:0000259" key="17">
    <source>
        <dbReference type="PROSITE" id="PS51747"/>
    </source>
</evidence>
<keyword evidence="9 13" id="KW-0862">Zinc</keyword>
<evidence type="ECO:0000256" key="9">
    <source>
        <dbReference type="ARBA" id="ARBA00022833"/>
    </source>
</evidence>
<keyword evidence="7 13" id="KW-0479">Metal-binding</keyword>
<evidence type="ECO:0000256" key="10">
    <source>
        <dbReference type="ARBA" id="ARBA00022857"/>
    </source>
</evidence>
<proteinExistence type="inferred from homology"/>
<evidence type="ECO:0000256" key="11">
    <source>
        <dbReference type="ARBA" id="ARBA00023002"/>
    </source>
</evidence>
<feature type="binding site" evidence="15">
    <location>
        <begin position="305"/>
        <end position="311"/>
    </location>
    <ligand>
        <name>NADP(+)</name>
        <dbReference type="ChEBI" id="CHEBI:58349"/>
    </ligand>
</feature>
<dbReference type="Gene3D" id="3.40.430.10">
    <property type="entry name" value="Dihydrofolate Reductase, subunit A"/>
    <property type="match status" value="1"/>
</dbReference>
<dbReference type="GO" id="GO:0008270">
    <property type="term" value="F:zinc ion binding"/>
    <property type="evidence" value="ECO:0007669"/>
    <property type="project" value="InterPro"/>
</dbReference>
<dbReference type="FunFam" id="3.40.140.10:FF:000025">
    <property type="entry name" value="Riboflavin biosynthesis protein RibD"/>
    <property type="match status" value="1"/>
</dbReference>
<evidence type="ECO:0000256" key="6">
    <source>
        <dbReference type="ARBA" id="ARBA00022619"/>
    </source>
</evidence>
<evidence type="ECO:0000256" key="14">
    <source>
        <dbReference type="PIRSR" id="PIRSR006769-1"/>
    </source>
</evidence>
<evidence type="ECO:0000256" key="12">
    <source>
        <dbReference type="ARBA" id="ARBA00023268"/>
    </source>
</evidence>
<comment type="pathway">
    <text evidence="2 13">Cofactor biosynthesis; riboflavin biosynthesis; 5-amino-6-(D-ribitylamino)uracil from GTP: step 2/4.</text>
</comment>
<reference evidence="18" key="1">
    <citation type="submission" date="2008-06" db="EMBL/GenBank/DDBJ databases">
        <title>Complete sequence of Chlorobium phaeobacteroides BS1.</title>
        <authorList>
            <consortium name="US DOE Joint Genome Institute"/>
            <person name="Lucas S."/>
            <person name="Copeland A."/>
            <person name="Lapidus A."/>
            <person name="Glavina del Rio T."/>
            <person name="Dalin E."/>
            <person name="Tice H."/>
            <person name="Bruce D."/>
            <person name="Goodwin L."/>
            <person name="Pitluck S."/>
            <person name="Schmutz J."/>
            <person name="Larimer F."/>
            <person name="Land M."/>
            <person name="Hauser L."/>
            <person name="Kyrpides N."/>
            <person name="Ovchinnikova G."/>
            <person name="Li T."/>
            <person name="Liu Z."/>
            <person name="Zhao F."/>
            <person name="Overmann J."/>
            <person name="Bryant D.A."/>
            <person name="Richardson P."/>
        </authorList>
    </citation>
    <scope>NUCLEOTIDE SEQUENCE [LARGE SCALE GENOMIC DNA]</scope>
    <source>
        <strain evidence="18">BS1</strain>
    </source>
</reference>
<dbReference type="InterPro" id="IPR002125">
    <property type="entry name" value="CMP_dCMP_dom"/>
</dbReference>
<dbReference type="NCBIfam" id="TIGR00326">
    <property type="entry name" value="eubact_ribD"/>
    <property type="match status" value="1"/>
</dbReference>
<feature type="binding site" evidence="16">
    <location>
        <position position="86"/>
    </location>
    <ligand>
        <name>Zn(2+)</name>
        <dbReference type="ChEBI" id="CHEBI:29105"/>
        <note>catalytic</note>
    </ligand>
</feature>
<dbReference type="GO" id="GO:0050661">
    <property type="term" value="F:NADP binding"/>
    <property type="evidence" value="ECO:0007669"/>
    <property type="project" value="InterPro"/>
</dbReference>
<keyword evidence="6 13" id="KW-0686">Riboflavin biosynthesis</keyword>
<dbReference type="OrthoDB" id="9800865at2"/>
<dbReference type="InterPro" id="IPR016192">
    <property type="entry name" value="APOBEC/CMP_deaminase_Zn-bd"/>
</dbReference>
<dbReference type="EC" id="3.5.4.26" evidence="13"/>
<evidence type="ECO:0000256" key="1">
    <source>
        <dbReference type="ARBA" id="ARBA00002151"/>
    </source>
</evidence>
<evidence type="ECO:0000256" key="4">
    <source>
        <dbReference type="ARBA" id="ARBA00005259"/>
    </source>
</evidence>
<evidence type="ECO:0000256" key="5">
    <source>
        <dbReference type="ARBA" id="ARBA00007417"/>
    </source>
</evidence>
<comment type="catalytic activity">
    <reaction evidence="13">
        <text>5-amino-6-(5-phospho-D-ribitylamino)uracil + NADP(+) = 5-amino-6-(5-phospho-D-ribosylamino)uracil + NADPH + H(+)</text>
        <dbReference type="Rhea" id="RHEA:17845"/>
        <dbReference type="ChEBI" id="CHEBI:15378"/>
        <dbReference type="ChEBI" id="CHEBI:57783"/>
        <dbReference type="ChEBI" id="CHEBI:58349"/>
        <dbReference type="ChEBI" id="CHEBI:58421"/>
        <dbReference type="ChEBI" id="CHEBI:58453"/>
        <dbReference type="EC" id="1.1.1.193"/>
    </reaction>
</comment>
<gene>
    <name evidence="18" type="ordered locus">Cphamn1_1623</name>
</gene>
<dbReference type="GO" id="GO:0009231">
    <property type="term" value="P:riboflavin biosynthetic process"/>
    <property type="evidence" value="ECO:0007669"/>
    <property type="project" value="UniProtKB-UniPathway"/>
</dbReference>
<feature type="binding site" evidence="15">
    <location>
        <position position="211"/>
    </location>
    <ligand>
        <name>NADP(+)</name>
        <dbReference type="ChEBI" id="CHEBI:58349"/>
    </ligand>
</feature>
<feature type="binding site" evidence="16">
    <location>
        <position position="95"/>
    </location>
    <ligand>
        <name>Zn(2+)</name>
        <dbReference type="ChEBI" id="CHEBI:29105"/>
        <note>catalytic</note>
    </ligand>
</feature>
<comment type="similarity">
    <text evidence="5 13">In the C-terminal section; belongs to the HTP reductase family.</text>
</comment>
<dbReference type="AlphaFoldDB" id="B3EKB6"/>
<evidence type="ECO:0000256" key="13">
    <source>
        <dbReference type="PIRNR" id="PIRNR006769"/>
    </source>
</evidence>